<name>A0A9P4WEP3_CURKU</name>
<sequence length="921" mass="103747">MVYKVLKSFNTDFATIQNGFNYDLRYMAASCANIEVITDTFDERRLGNVRIGIFWGLPYCIMCVDTTQYAYKIENKVWNLVLLAHMSNCYNLPAKLDTDTMQLNSLKENNITKMITKAVIVYYLEQYEAMSMEKWVDLSAKSESDADYFEGGCVPERRPGCYKGVIVINSNSLYGSIMVEMGIFVNRCIPAATLKELLQKANVDMPTGISEPEVKDSIELPELLSGILQALISMMKQYRRDGNEVTAGCCKGGEIVKEKIVEGTVFENVGADIKGNYMSIVITSKKKYEAVMWSGKVETKGLAPVKKDTLPIVKYVMSRSLSVFNSPLTKEEMNEELVDLLSSVLGLIKDGKLSAKSQLIKKKITGQPHYVYIDTNGNEQAVLVDIGVKVINVSKNWVVGRIKMATNRVLICLDMNTFEELRDYKSSGGRILVNDESSETSMDDNGGVNMHTMSLMIRSVMCYVRRALLAVYTNQAVLEAANHSSDSNFWRSLFKPMEPVDRHYTFDDLIMDNSVLSIGDMAGEDERADVEQRKTKEEMGGLINVCYTPQSKASGRVRMLVGRVMIRIKTSKMCERAYYLLSTLSFLMEIGFRDWVVKCGGYCWQITLEDVERIVGKWKNMCEPNMLTLHVFESMNVLNISIASGVLTRPVRLNEDESVFKFEGPFVDSMSVYHSDTLRIIPFFQYTTEPRLDLALQTRIQALCRRPINGDATSVSMGEREPIIMTSFRSTIRNMSSNKGFITHPGKYVVAAFINRTSNTEDTVSISKELADSGMFSWNRYINLPADGRLRSQMDMSKVGDPDGLKFTIGKKIPQKDMPMLVNTETSKSFKPNLLVNTKNVTRGLAALFRSMIVCMSRYDSMTLFRKLQKPQGTGVLTLLDESKVSHVLPKAFVTVDGEKLSFKDTGGREIMYSYGITEVL</sequence>
<dbReference type="InterPro" id="IPR043502">
    <property type="entry name" value="DNA/RNA_pol_sf"/>
</dbReference>
<feature type="domain" description="DNA-directed DNA polymerase family B multifunctional" evidence="5">
    <location>
        <begin position="249"/>
        <end position="366"/>
    </location>
</feature>
<evidence type="ECO:0000256" key="3">
    <source>
        <dbReference type="ARBA" id="ARBA00022695"/>
    </source>
</evidence>
<keyword evidence="2" id="KW-0808">Transferase</keyword>
<organism evidence="6 7">
    <name type="scientific">Curvularia kusanoi</name>
    <name type="common">Cochliobolus kusanoi</name>
    <dbReference type="NCBI Taxonomy" id="90978"/>
    <lineage>
        <taxon>Eukaryota</taxon>
        <taxon>Fungi</taxon>
        <taxon>Dikarya</taxon>
        <taxon>Ascomycota</taxon>
        <taxon>Pezizomycotina</taxon>
        <taxon>Dothideomycetes</taxon>
        <taxon>Pleosporomycetidae</taxon>
        <taxon>Pleosporales</taxon>
        <taxon>Pleosporineae</taxon>
        <taxon>Pleosporaceae</taxon>
        <taxon>Curvularia</taxon>
    </lineage>
</organism>
<dbReference type="EMBL" id="SWKU01000002">
    <property type="protein sequence ID" value="KAF3009533.1"/>
    <property type="molecule type" value="Genomic_DNA"/>
</dbReference>
<comment type="caution">
    <text evidence="6">The sequence shown here is derived from an EMBL/GenBank/DDBJ whole genome shotgun (WGS) entry which is preliminary data.</text>
</comment>
<dbReference type="PANTHER" id="PTHR10322">
    <property type="entry name" value="DNA POLYMERASE CATALYTIC SUBUNIT"/>
    <property type="match status" value="1"/>
</dbReference>
<evidence type="ECO:0000313" key="7">
    <source>
        <dbReference type="Proteomes" id="UP000801428"/>
    </source>
</evidence>
<dbReference type="GO" id="GO:0003887">
    <property type="term" value="F:DNA-directed DNA polymerase activity"/>
    <property type="evidence" value="ECO:0007669"/>
    <property type="project" value="UniProtKB-KW"/>
</dbReference>
<dbReference type="OrthoDB" id="5417750at2759"/>
<dbReference type="AlphaFoldDB" id="A0A9P4WEP3"/>
<accession>A0A9P4WEP3</accession>
<dbReference type="PANTHER" id="PTHR10322:SF23">
    <property type="entry name" value="DNA POLYMERASE DELTA CATALYTIC SUBUNIT"/>
    <property type="match status" value="1"/>
</dbReference>
<keyword evidence="3" id="KW-0548">Nucleotidyltransferase</keyword>
<evidence type="ECO:0000259" key="5">
    <source>
        <dbReference type="Pfam" id="PF00136"/>
    </source>
</evidence>
<protein>
    <recommendedName>
        <fullName evidence="1">DNA-directed DNA polymerase</fullName>
        <ecNumber evidence="1">2.7.7.7</ecNumber>
    </recommendedName>
</protein>
<dbReference type="InterPro" id="IPR042087">
    <property type="entry name" value="DNA_pol_B_thumb"/>
</dbReference>
<dbReference type="Pfam" id="PF00136">
    <property type="entry name" value="DNA_pol_B"/>
    <property type="match status" value="1"/>
</dbReference>
<dbReference type="InterPro" id="IPR050240">
    <property type="entry name" value="DNA_pol_type-B"/>
</dbReference>
<dbReference type="Gene3D" id="1.10.132.60">
    <property type="entry name" value="DNA polymerase family B, C-terminal domain"/>
    <property type="match status" value="1"/>
</dbReference>
<dbReference type="GO" id="GO:0003677">
    <property type="term" value="F:DNA binding"/>
    <property type="evidence" value="ECO:0007669"/>
    <property type="project" value="InterPro"/>
</dbReference>
<keyword evidence="4" id="KW-0239">DNA-directed DNA polymerase</keyword>
<gene>
    <name evidence="6" type="ORF">E8E13_004868</name>
</gene>
<dbReference type="Proteomes" id="UP000801428">
    <property type="component" value="Unassembled WGS sequence"/>
</dbReference>
<dbReference type="GO" id="GO:0000166">
    <property type="term" value="F:nucleotide binding"/>
    <property type="evidence" value="ECO:0007669"/>
    <property type="project" value="InterPro"/>
</dbReference>
<evidence type="ECO:0000313" key="6">
    <source>
        <dbReference type="EMBL" id="KAF3009533.1"/>
    </source>
</evidence>
<evidence type="ECO:0000256" key="2">
    <source>
        <dbReference type="ARBA" id="ARBA00022679"/>
    </source>
</evidence>
<reference evidence="6" key="1">
    <citation type="submission" date="2019-04" db="EMBL/GenBank/DDBJ databases">
        <title>Sequencing of skin fungus with MAO and IRED activity.</title>
        <authorList>
            <person name="Marsaioli A.J."/>
            <person name="Bonatto J.M.C."/>
            <person name="Reis Junior O."/>
        </authorList>
    </citation>
    <scope>NUCLEOTIDE SEQUENCE</scope>
    <source>
        <strain evidence="6">30M1</strain>
    </source>
</reference>
<evidence type="ECO:0000256" key="4">
    <source>
        <dbReference type="ARBA" id="ARBA00022932"/>
    </source>
</evidence>
<proteinExistence type="predicted"/>
<dbReference type="SUPFAM" id="SSF56672">
    <property type="entry name" value="DNA/RNA polymerases"/>
    <property type="match status" value="1"/>
</dbReference>
<evidence type="ECO:0000256" key="1">
    <source>
        <dbReference type="ARBA" id="ARBA00012417"/>
    </source>
</evidence>
<keyword evidence="7" id="KW-1185">Reference proteome</keyword>
<dbReference type="InterPro" id="IPR006134">
    <property type="entry name" value="DNA-dir_DNA_pol_B_multi_dom"/>
</dbReference>
<dbReference type="EC" id="2.7.7.7" evidence="1"/>